<accession>A0A5C7GNQ0</accession>
<keyword evidence="3" id="KW-0496">Mitochondrion</keyword>
<evidence type="ECO:0000256" key="1">
    <source>
        <dbReference type="SAM" id="Coils"/>
    </source>
</evidence>
<dbReference type="OrthoDB" id="1735818at2759"/>
<dbReference type="Proteomes" id="UP000323000">
    <property type="component" value="Mitochondrion MT"/>
</dbReference>
<sequence length="198" mass="21881">MAMDAANRLSAIAAEMGQLQNQIQEHRRVLNFLLRSVRTMDPARKEARIRATRERIEGLEERPAGGAGSPNWKSVQNEKDLKRIQYQDAFRGTGQRQSSGSISIHVKRRVASFVPPFVSWSVPLLVVAAAAEDEVANQGGIEDLFLSAFASLLEGPEKPPANLVDAESNAGDFRELDRIFFNGIEEKMESRSISTKGS</sequence>
<organism evidence="2 4">
    <name type="scientific">Acer yangbiense</name>
    <dbReference type="NCBI Taxonomy" id="1000413"/>
    <lineage>
        <taxon>Eukaryota</taxon>
        <taxon>Viridiplantae</taxon>
        <taxon>Streptophyta</taxon>
        <taxon>Embryophyta</taxon>
        <taxon>Tracheophyta</taxon>
        <taxon>Spermatophyta</taxon>
        <taxon>Magnoliopsida</taxon>
        <taxon>eudicotyledons</taxon>
        <taxon>Gunneridae</taxon>
        <taxon>Pentapetalae</taxon>
        <taxon>rosids</taxon>
        <taxon>malvids</taxon>
        <taxon>Sapindales</taxon>
        <taxon>Sapindaceae</taxon>
        <taxon>Hippocastanoideae</taxon>
        <taxon>Acereae</taxon>
        <taxon>Acer</taxon>
    </lineage>
</organism>
<dbReference type="EMBL" id="VAHF01000014">
    <property type="protein sequence ID" value="TXG46688.1"/>
    <property type="molecule type" value="Genomic_DNA"/>
</dbReference>
<reference evidence="2" key="2">
    <citation type="submission" date="2019-05" db="EMBL/GenBank/DDBJ databases">
        <authorList>
            <person name="Zhang R."/>
        </authorList>
    </citation>
    <scope>NUCLEOTIDE SEQUENCE [LARGE SCALE GENOMIC DNA]</scope>
    <source>
        <strain evidence="2">Malutang-1-2009seedling</strain>
        <tissue evidence="2">Leaf</tissue>
    </source>
</reference>
<geneLocation type="mitochondrion" evidence="3"/>
<dbReference type="PANTHER" id="PTHR36344:SF2">
    <property type="entry name" value="INTEGRASE CORE DOMAIN CONTAINING PROTEIN"/>
    <property type="match status" value="1"/>
</dbReference>
<comment type="caution">
    <text evidence="2">The sequence shown here is derived from an EMBL/GenBank/DDBJ whole genome shotgun (WGS) entry which is preliminary data.</text>
</comment>
<dbReference type="AlphaFoldDB" id="A0A5C7GNQ0"/>
<evidence type="ECO:0000313" key="4">
    <source>
        <dbReference type="Proteomes" id="UP000323000"/>
    </source>
</evidence>
<proteinExistence type="predicted"/>
<keyword evidence="4" id="KW-1185">Reference proteome</keyword>
<reference evidence="4" key="1">
    <citation type="journal article" date="2019" name="Gigascience">
        <title>De novo genome assembly of the endangered Acer yangbiense, a plant species with extremely small populations endemic to Yunnan Province, China.</title>
        <authorList>
            <person name="Yang J."/>
            <person name="Wariss H.M."/>
            <person name="Tao L."/>
            <person name="Zhang R."/>
            <person name="Yun Q."/>
            <person name="Hollingsworth P."/>
            <person name="Dao Z."/>
            <person name="Luo G."/>
            <person name="Guo H."/>
            <person name="Ma Y."/>
            <person name="Sun W."/>
        </authorList>
    </citation>
    <scope>NUCLEOTIDE SEQUENCE [LARGE SCALE GENOMIC DNA]</scope>
    <source>
        <strain evidence="4">cv. Malutang</strain>
    </source>
</reference>
<evidence type="ECO:0000313" key="3">
    <source>
        <dbReference type="EMBL" id="TXG46688.1"/>
    </source>
</evidence>
<dbReference type="EMBL" id="VAHF01000263">
    <property type="protein sequence ID" value="TXG46210.1"/>
    <property type="molecule type" value="Genomic_DNA"/>
</dbReference>
<protein>
    <submittedName>
        <fullName evidence="2">Uncharacterized protein</fullName>
    </submittedName>
</protein>
<dbReference type="PANTHER" id="PTHR36344">
    <property type="entry name" value="RX N-TERMINAL DOMAIN-CONTAINING PROTEIN"/>
    <property type="match status" value="1"/>
</dbReference>
<evidence type="ECO:0000313" key="2">
    <source>
        <dbReference type="EMBL" id="TXG46210.1"/>
    </source>
</evidence>
<feature type="coiled-coil region" evidence="1">
    <location>
        <begin position="9"/>
        <end position="36"/>
    </location>
</feature>
<gene>
    <name evidence="3" type="ORF">EZV62_027762</name>
    <name evidence="2" type="ORF">EZV62_028241</name>
</gene>
<keyword evidence="1" id="KW-0175">Coiled coil</keyword>
<name>A0A5C7GNQ0_9ROSI</name>